<name>A0A0N5CGJ6_STREA</name>
<organism evidence="2 3">
    <name type="scientific">Strongyloides papillosus</name>
    <name type="common">Intestinal threadworm</name>
    <dbReference type="NCBI Taxonomy" id="174720"/>
    <lineage>
        <taxon>Eukaryota</taxon>
        <taxon>Metazoa</taxon>
        <taxon>Ecdysozoa</taxon>
        <taxon>Nematoda</taxon>
        <taxon>Chromadorea</taxon>
        <taxon>Rhabditida</taxon>
        <taxon>Tylenchina</taxon>
        <taxon>Panagrolaimomorpha</taxon>
        <taxon>Strongyloidoidea</taxon>
        <taxon>Strongyloididae</taxon>
        <taxon>Strongyloides</taxon>
    </lineage>
</organism>
<keyword evidence="2" id="KW-1185">Reference proteome</keyword>
<protein>
    <submittedName>
        <fullName evidence="3">Beta-lactamase</fullName>
    </submittedName>
</protein>
<accession>A0A0N5CGJ6</accession>
<sequence>MNLKYLFFVLTILCLSQCLRAGKKCSFAYSLSGKINGKKENFKDTKSQGDCGELQCVKMTGKFKADKDNYINGEINACMQKWACDKYKEGTETIDKAYDLLYEGYTHGEDIADFRKVLAAYAKNPLTPATREKMKGSYKIKCCDGDLCNKGKKL</sequence>
<dbReference type="AlphaFoldDB" id="A0A0N5CGJ6"/>
<dbReference type="SUPFAM" id="SSF57302">
    <property type="entry name" value="Snake toxin-like"/>
    <property type="match status" value="1"/>
</dbReference>
<dbReference type="InterPro" id="IPR045860">
    <property type="entry name" value="Snake_toxin-like_sf"/>
</dbReference>
<keyword evidence="1" id="KW-0732">Signal</keyword>
<evidence type="ECO:0000256" key="1">
    <source>
        <dbReference type="SAM" id="SignalP"/>
    </source>
</evidence>
<evidence type="ECO:0000313" key="3">
    <source>
        <dbReference type="WBParaSite" id="SPAL_0001697200.1"/>
    </source>
</evidence>
<evidence type="ECO:0000313" key="2">
    <source>
        <dbReference type="Proteomes" id="UP000046392"/>
    </source>
</evidence>
<proteinExistence type="predicted"/>
<dbReference type="Proteomes" id="UP000046392">
    <property type="component" value="Unplaced"/>
</dbReference>
<feature type="chain" id="PRO_5005895845" evidence="1">
    <location>
        <begin position="22"/>
        <end position="154"/>
    </location>
</feature>
<reference evidence="3" key="1">
    <citation type="submission" date="2017-02" db="UniProtKB">
        <authorList>
            <consortium name="WormBaseParasite"/>
        </authorList>
    </citation>
    <scope>IDENTIFICATION</scope>
</reference>
<feature type="signal peptide" evidence="1">
    <location>
        <begin position="1"/>
        <end position="21"/>
    </location>
</feature>
<dbReference type="WBParaSite" id="SPAL_0001697200.1">
    <property type="protein sequence ID" value="SPAL_0001697200.1"/>
    <property type="gene ID" value="SPAL_0001697200"/>
</dbReference>